<proteinExistence type="predicted"/>
<evidence type="ECO:0000256" key="2">
    <source>
        <dbReference type="SAM" id="Phobius"/>
    </source>
</evidence>
<keyword evidence="4" id="KW-1185">Reference proteome</keyword>
<keyword evidence="2" id="KW-0812">Transmembrane</keyword>
<dbReference type="Proteomes" id="UP000214646">
    <property type="component" value="Unassembled WGS sequence"/>
</dbReference>
<accession>A0A225DHW5</accession>
<evidence type="ECO:0000313" key="3">
    <source>
        <dbReference type="EMBL" id="OWK36789.1"/>
    </source>
</evidence>
<sequence>MILPEAVARPVLKPVVRATPEPVETYRTRDDEDEERPQKRRADEDEVEEEEVEKKPRRRRKKKPSLFVKIAGGAFAFFIVVIVPAVKVVQIFVYTNRIAERDAEREGREAKAAAAKYAAANPVLSAASPGDLAAPLEQTTGVYGDVPGEQPIDPVGAPLRAPLRPRASHGVYQLSNPRLTQTAAGRIPTLQVDVTRLRPDTGERSFPSVYIREPGGQPMWVRGMLTPGGLIPDNVNQTTLEIQITVTGPNKSLANLEIYLAALDHKLPSHPIYKVSNSVMLGAASDTFRARNWTIKELDEYRTGPKK</sequence>
<evidence type="ECO:0000256" key="1">
    <source>
        <dbReference type="SAM" id="MobiDB-lite"/>
    </source>
</evidence>
<name>A0A225DHW5_9BACT</name>
<feature type="transmembrane region" description="Helical" evidence="2">
    <location>
        <begin position="66"/>
        <end position="86"/>
    </location>
</feature>
<dbReference type="EMBL" id="NIDE01000017">
    <property type="protein sequence ID" value="OWK36789.1"/>
    <property type="molecule type" value="Genomic_DNA"/>
</dbReference>
<feature type="compositionally biased region" description="Basic and acidic residues" evidence="1">
    <location>
        <begin position="24"/>
        <end position="43"/>
    </location>
</feature>
<reference evidence="4" key="1">
    <citation type="submission" date="2017-06" db="EMBL/GenBank/DDBJ databases">
        <title>Genome analysis of Fimbriiglobus ruber SP5, the first member of the order Planctomycetales with confirmed chitinolytic capability.</title>
        <authorList>
            <person name="Ravin N.V."/>
            <person name="Rakitin A.L."/>
            <person name="Ivanova A.A."/>
            <person name="Beletsky A.V."/>
            <person name="Kulichevskaya I.S."/>
            <person name="Mardanov A.V."/>
            <person name="Dedysh S.N."/>
        </authorList>
    </citation>
    <scope>NUCLEOTIDE SEQUENCE [LARGE SCALE GENOMIC DNA]</scope>
    <source>
        <strain evidence="4">SP5</strain>
    </source>
</reference>
<evidence type="ECO:0000313" key="4">
    <source>
        <dbReference type="Proteomes" id="UP000214646"/>
    </source>
</evidence>
<feature type="region of interest" description="Disordered" evidence="1">
    <location>
        <begin position="19"/>
        <end position="58"/>
    </location>
</feature>
<keyword evidence="2" id="KW-0472">Membrane</keyword>
<organism evidence="3 4">
    <name type="scientific">Fimbriiglobus ruber</name>
    <dbReference type="NCBI Taxonomy" id="1908690"/>
    <lineage>
        <taxon>Bacteria</taxon>
        <taxon>Pseudomonadati</taxon>
        <taxon>Planctomycetota</taxon>
        <taxon>Planctomycetia</taxon>
        <taxon>Gemmatales</taxon>
        <taxon>Gemmataceae</taxon>
        <taxon>Fimbriiglobus</taxon>
    </lineage>
</organism>
<dbReference type="AlphaFoldDB" id="A0A225DHW5"/>
<gene>
    <name evidence="3" type="ORF">FRUB_09352</name>
</gene>
<protein>
    <submittedName>
        <fullName evidence="3">Uncharacterized protein</fullName>
    </submittedName>
</protein>
<keyword evidence="2" id="KW-1133">Transmembrane helix</keyword>
<comment type="caution">
    <text evidence="3">The sequence shown here is derived from an EMBL/GenBank/DDBJ whole genome shotgun (WGS) entry which is preliminary data.</text>
</comment>